<protein>
    <submittedName>
        <fullName evidence="6">Transcriptional regulator, TetR family</fullName>
    </submittedName>
</protein>
<evidence type="ECO:0000256" key="1">
    <source>
        <dbReference type="ARBA" id="ARBA00023015"/>
    </source>
</evidence>
<dbReference type="STRING" id="1209989.TepRe1_0944"/>
<keyword evidence="1" id="KW-0805">Transcription regulation</keyword>
<feature type="DNA-binding region" description="H-T-H motif" evidence="4">
    <location>
        <begin position="34"/>
        <end position="53"/>
    </location>
</feature>
<sequence>MEMEKSSYHHKDLKNALIEKGIELVATDGIHNFSIRKVAAACGVSHAAPYSHFQSKEELLDAMQEHITNQFSEILELTIKEHEHDPELLAYMGLAYATFFIRNPQYFSFLYSQSNFTIDLSLSTDGQSNYRPFEIYKDIVISLLERTNYPKEKQKDAVIAMWSFIHGITSLATMKNVHYDEGWEQKIADFLAVFQSSFLNYRR</sequence>
<evidence type="ECO:0000256" key="3">
    <source>
        <dbReference type="ARBA" id="ARBA00023163"/>
    </source>
</evidence>
<organism evidence="6 7">
    <name type="scientific">Tepidanaerobacter acetatoxydans (strain DSM 21804 / JCM 16047 / Re1)</name>
    <dbReference type="NCBI Taxonomy" id="1209989"/>
    <lineage>
        <taxon>Bacteria</taxon>
        <taxon>Bacillati</taxon>
        <taxon>Bacillota</taxon>
        <taxon>Clostridia</taxon>
        <taxon>Thermosediminibacterales</taxon>
        <taxon>Tepidanaerobacteraceae</taxon>
        <taxon>Tepidanaerobacter</taxon>
    </lineage>
</organism>
<proteinExistence type="predicted"/>
<dbReference type="KEGG" id="tep:TepRe1_0944"/>
<dbReference type="KEGG" id="tae:TepiRe1_1032"/>
<dbReference type="PRINTS" id="PR00455">
    <property type="entry name" value="HTHTETR"/>
</dbReference>
<dbReference type="InterPro" id="IPR036271">
    <property type="entry name" value="Tet_transcr_reg_TetR-rel_C_sf"/>
</dbReference>
<dbReference type="GO" id="GO:0003677">
    <property type="term" value="F:DNA binding"/>
    <property type="evidence" value="ECO:0007669"/>
    <property type="project" value="UniProtKB-UniRule"/>
</dbReference>
<dbReference type="PROSITE" id="PS50977">
    <property type="entry name" value="HTH_TETR_2"/>
    <property type="match status" value="1"/>
</dbReference>
<dbReference type="EMBL" id="HF563609">
    <property type="protein sequence ID" value="CCP25752.1"/>
    <property type="molecule type" value="Genomic_DNA"/>
</dbReference>
<gene>
    <name evidence="6" type="ordered locus">TEPIRE1_1032</name>
</gene>
<dbReference type="InterPro" id="IPR009057">
    <property type="entry name" value="Homeodomain-like_sf"/>
</dbReference>
<name>F4LR88_TEPAE</name>
<dbReference type="eggNOG" id="COG1309">
    <property type="taxonomic scope" value="Bacteria"/>
</dbReference>
<keyword evidence="3" id="KW-0804">Transcription</keyword>
<dbReference type="Pfam" id="PF13305">
    <property type="entry name" value="TetR_C_33"/>
    <property type="match status" value="1"/>
</dbReference>
<accession>F4LR88</accession>
<dbReference type="Gene3D" id="1.10.357.10">
    <property type="entry name" value="Tetracycline Repressor, domain 2"/>
    <property type="match status" value="1"/>
</dbReference>
<dbReference type="SUPFAM" id="SSF46689">
    <property type="entry name" value="Homeodomain-like"/>
    <property type="match status" value="1"/>
</dbReference>
<reference evidence="7" key="1">
    <citation type="journal article" date="2013" name="Genome Announc.">
        <title>First genome sequence of a syntrophic acetate-oxidizing bacterium, Tepidanaerobacter acetatoxydans strain Re1.</title>
        <authorList>
            <person name="Manzoor S."/>
            <person name="Bongcam-Rudloff E."/>
            <person name="Schnurer A."/>
            <person name="Muller B."/>
        </authorList>
    </citation>
    <scope>NUCLEOTIDE SEQUENCE [LARGE SCALE GENOMIC DNA]</scope>
    <source>
        <strain evidence="7">Re1</strain>
    </source>
</reference>
<dbReference type="InterPro" id="IPR050624">
    <property type="entry name" value="HTH-type_Tx_Regulator"/>
</dbReference>
<keyword evidence="7" id="KW-1185">Reference proteome</keyword>
<accession>L0S1T7</accession>
<evidence type="ECO:0000256" key="2">
    <source>
        <dbReference type="ARBA" id="ARBA00023125"/>
    </source>
</evidence>
<dbReference type="InterPro" id="IPR001647">
    <property type="entry name" value="HTH_TetR"/>
</dbReference>
<dbReference type="SUPFAM" id="SSF48498">
    <property type="entry name" value="Tetracyclin repressor-like, C-terminal domain"/>
    <property type="match status" value="1"/>
</dbReference>
<dbReference type="InterPro" id="IPR025996">
    <property type="entry name" value="MT1864/Rv1816-like_C"/>
</dbReference>
<keyword evidence="2 4" id="KW-0238">DNA-binding</keyword>
<dbReference type="AlphaFoldDB" id="F4LR88"/>
<evidence type="ECO:0000313" key="7">
    <source>
        <dbReference type="Proteomes" id="UP000010802"/>
    </source>
</evidence>
<dbReference type="Pfam" id="PF00440">
    <property type="entry name" value="TetR_N"/>
    <property type="match status" value="1"/>
</dbReference>
<dbReference type="PANTHER" id="PTHR43479:SF20">
    <property type="entry name" value="HTH TETR-TYPE DOMAIN-CONTAINING PROTEIN"/>
    <property type="match status" value="1"/>
</dbReference>
<evidence type="ECO:0000259" key="5">
    <source>
        <dbReference type="PROSITE" id="PS50977"/>
    </source>
</evidence>
<dbReference type="Proteomes" id="UP000010802">
    <property type="component" value="Chromosome"/>
</dbReference>
<evidence type="ECO:0000256" key="4">
    <source>
        <dbReference type="PROSITE-ProRule" id="PRU00335"/>
    </source>
</evidence>
<evidence type="ECO:0000313" key="6">
    <source>
        <dbReference type="EMBL" id="CCP25752.1"/>
    </source>
</evidence>
<dbReference type="PATRIC" id="fig|1209989.3.peg.1137"/>
<feature type="domain" description="HTH tetR-type" evidence="5">
    <location>
        <begin position="11"/>
        <end position="71"/>
    </location>
</feature>
<dbReference type="OrthoDB" id="9179041at2"/>
<dbReference type="RefSeq" id="WP_013778025.1">
    <property type="nucleotide sequence ID" value="NC_015519.1"/>
</dbReference>
<dbReference type="HOGENOM" id="CLU_069356_40_0_9"/>
<dbReference type="PANTHER" id="PTHR43479">
    <property type="entry name" value="ACREF/ENVCD OPERON REPRESSOR-RELATED"/>
    <property type="match status" value="1"/>
</dbReference>